<dbReference type="Pfam" id="PF12796">
    <property type="entry name" value="Ank_2"/>
    <property type="match status" value="1"/>
</dbReference>
<feature type="region of interest" description="Disordered" evidence="4">
    <location>
        <begin position="459"/>
        <end position="525"/>
    </location>
</feature>
<feature type="compositionally biased region" description="Basic and acidic residues" evidence="4">
    <location>
        <begin position="490"/>
        <end position="514"/>
    </location>
</feature>
<keyword evidence="1" id="KW-0677">Repeat</keyword>
<evidence type="ECO:0000256" key="4">
    <source>
        <dbReference type="SAM" id="MobiDB-lite"/>
    </source>
</evidence>
<dbReference type="EMBL" id="VZTF01009719">
    <property type="protein sequence ID" value="NXB12728.1"/>
    <property type="molecule type" value="Genomic_DNA"/>
</dbReference>
<dbReference type="Proteomes" id="UP000517678">
    <property type="component" value="Unassembled WGS sequence"/>
</dbReference>
<dbReference type="Gene3D" id="1.25.40.20">
    <property type="entry name" value="Ankyrin repeat-containing domain"/>
    <property type="match status" value="1"/>
</dbReference>
<feature type="region of interest" description="Disordered" evidence="4">
    <location>
        <begin position="1"/>
        <end position="107"/>
    </location>
</feature>
<dbReference type="PANTHER" id="PTHR24173">
    <property type="entry name" value="ANKYRIN REPEAT CONTAINING"/>
    <property type="match status" value="1"/>
</dbReference>
<gene>
    <name evidence="5" type="primary">Ankrd33b</name>
    <name evidence="5" type="ORF">CNELOR_R07418</name>
</gene>
<feature type="repeat" description="ANK" evidence="3">
    <location>
        <begin position="219"/>
        <end position="251"/>
    </location>
</feature>
<keyword evidence="2 3" id="KW-0040">ANK repeat</keyword>
<feature type="compositionally biased region" description="Low complexity" evidence="4">
    <location>
        <begin position="28"/>
        <end position="44"/>
    </location>
</feature>
<dbReference type="InterPro" id="IPR002110">
    <property type="entry name" value="Ankyrin_rpt"/>
</dbReference>
<evidence type="ECO:0000256" key="2">
    <source>
        <dbReference type="ARBA" id="ARBA00023043"/>
    </source>
</evidence>
<evidence type="ECO:0000256" key="1">
    <source>
        <dbReference type="ARBA" id="ARBA00022737"/>
    </source>
</evidence>
<reference evidence="5 6" key="1">
    <citation type="submission" date="2019-09" db="EMBL/GenBank/DDBJ databases">
        <title>Bird 10,000 Genomes (B10K) Project - Family phase.</title>
        <authorList>
            <person name="Zhang G."/>
        </authorList>
    </citation>
    <scope>NUCLEOTIDE SEQUENCE [LARGE SCALE GENOMIC DNA]</scope>
    <source>
        <strain evidence="5">B10K-DU-029-38</strain>
        <tissue evidence="5">Muscle</tissue>
    </source>
</reference>
<name>A0A7K8BEF1_9CORV</name>
<organism evidence="5 6">
    <name type="scientific">Cnemophilus loriae</name>
    <name type="common">Loria's bird-of-paradise</name>
    <dbReference type="NCBI Taxonomy" id="254448"/>
    <lineage>
        <taxon>Eukaryota</taxon>
        <taxon>Metazoa</taxon>
        <taxon>Chordata</taxon>
        <taxon>Craniata</taxon>
        <taxon>Vertebrata</taxon>
        <taxon>Euteleostomi</taxon>
        <taxon>Archelosauria</taxon>
        <taxon>Archosauria</taxon>
        <taxon>Dinosauria</taxon>
        <taxon>Saurischia</taxon>
        <taxon>Theropoda</taxon>
        <taxon>Coelurosauria</taxon>
        <taxon>Aves</taxon>
        <taxon>Neognathae</taxon>
        <taxon>Neoaves</taxon>
        <taxon>Telluraves</taxon>
        <taxon>Australaves</taxon>
        <taxon>Passeriformes</taxon>
        <taxon>Corvoidea</taxon>
        <taxon>Corvidae</taxon>
        <taxon>Cnemophilus</taxon>
    </lineage>
</organism>
<dbReference type="PROSITE" id="PS50088">
    <property type="entry name" value="ANK_REPEAT"/>
    <property type="match status" value="1"/>
</dbReference>
<comment type="caution">
    <text evidence="5">The sequence shown here is derived from an EMBL/GenBank/DDBJ whole genome shotgun (WGS) entry which is preliminary data.</text>
</comment>
<dbReference type="PANTHER" id="PTHR24173:SF1">
    <property type="entry name" value="ANKYRIN REPEAT DOMAIN-CONTAINING PROTEIN 33B"/>
    <property type="match status" value="1"/>
</dbReference>
<feature type="compositionally biased region" description="Acidic residues" evidence="4">
    <location>
        <begin position="45"/>
        <end position="77"/>
    </location>
</feature>
<evidence type="ECO:0000313" key="5">
    <source>
        <dbReference type="EMBL" id="NXB12728.1"/>
    </source>
</evidence>
<dbReference type="Pfam" id="PF00023">
    <property type="entry name" value="Ank"/>
    <property type="match status" value="1"/>
</dbReference>
<feature type="compositionally biased region" description="Acidic residues" evidence="4">
    <location>
        <begin position="96"/>
        <end position="107"/>
    </location>
</feature>
<evidence type="ECO:0000313" key="6">
    <source>
        <dbReference type="Proteomes" id="UP000517678"/>
    </source>
</evidence>
<proteinExistence type="predicted"/>
<dbReference type="SUPFAM" id="SSF48403">
    <property type="entry name" value="Ankyrin repeat"/>
    <property type="match status" value="1"/>
</dbReference>
<sequence length="525" mass="58513">MVLLSGHGEQLAGERVCPAPAAAKEMPGAEAESSPEQGAAGAAAEEPDEEEEEEEEEGGEEEEEEEEDCEEYEDFSELPDTCSIASDDSFYPPGGLDDDDEDLWSLEGDERDSPEALSLFRACCTNNSIVLKALIRQGPQEEEVREADRNRRNGLIVACYQGYVDIVIALAQCPHLDVNWQDNEGNTALITAAQAGHITITNYLLNYFPGLDIEKRNAFGFTALMKSAMQGRTECVKALMMAGANVHATDPSRGLTSWEWACFTGRSESAFVMQKLMDRPCPEQFSDQYKPEWPKMKELLAKAAEPKSCLQKISECVRAAVSFRSFYGPEEDGVLDHMVKVTTSLGSPFIALACRTVCPGSPPCVGKRRLAVQEILRKQRAEEIRSQDKDHVSNYEKLFQNSKVTVIPKKKERRASLQPISAAMSQVSAVATRKASLLPLHLLRRSSVRPGFVIPKVRVSKAPPPTFQPEKARRRSSAKDDPYLQIPKWRYKELKEERRKAEEQEKNRAAEAQKLRQVSPAQSRT</sequence>
<accession>A0A7K8BEF1</accession>
<keyword evidence="6" id="KW-1185">Reference proteome</keyword>
<dbReference type="AlphaFoldDB" id="A0A7K8BEF1"/>
<dbReference type="SMART" id="SM00248">
    <property type="entry name" value="ANK"/>
    <property type="match status" value="4"/>
</dbReference>
<dbReference type="InterPro" id="IPR036770">
    <property type="entry name" value="Ankyrin_rpt-contain_sf"/>
</dbReference>
<feature type="non-terminal residue" evidence="5">
    <location>
        <position position="1"/>
    </location>
</feature>
<dbReference type="PROSITE" id="PS50297">
    <property type="entry name" value="ANK_REP_REGION"/>
    <property type="match status" value="1"/>
</dbReference>
<feature type="non-terminal residue" evidence="5">
    <location>
        <position position="525"/>
    </location>
</feature>
<protein>
    <submittedName>
        <fullName evidence="5">AN33B protein</fullName>
    </submittedName>
</protein>
<evidence type="ECO:0000256" key="3">
    <source>
        <dbReference type="PROSITE-ProRule" id="PRU00023"/>
    </source>
</evidence>